<protein>
    <submittedName>
        <fullName evidence="2">Uncharacterized protein</fullName>
    </submittedName>
</protein>
<evidence type="ECO:0000313" key="2">
    <source>
        <dbReference type="EMBL" id="CCK68492.1"/>
    </source>
</evidence>
<keyword evidence="1" id="KW-0472">Membrane</keyword>
<gene>
    <name evidence="2" type="primary">KNAG0B00430</name>
    <name evidence="2" type="ordered locus">KNAG_0B00430</name>
</gene>
<dbReference type="Proteomes" id="UP000006310">
    <property type="component" value="Chromosome 2"/>
</dbReference>
<accession>J7RUK0</accession>
<dbReference type="EMBL" id="HE978315">
    <property type="protein sequence ID" value="CCK68492.1"/>
    <property type="molecule type" value="Genomic_DNA"/>
</dbReference>
<reference evidence="2 3" key="1">
    <citation type="journal article" date="2011" name="Proc. Natl. Acad. Sci. U.S.A.">
        <title>Evolutionary erosion of yeast sex chromosomes by mating-type switching accidents.</title>
        <authorList>
            <person name="Gordon J.L."/>
            <person name="Armisen D."/>
            <person name="Proux-Wera E."/>
            <person name="Oheigeartaigh S.S."/>
            <person name="Byrne K.P."/>
            <person name="Wolfe K.H."/>
        </authorList>
    </citation>
    <scope>NUCLEOTIDE SEQUENCE [LARGE SCALE GENOMIC DNA]</scope>
    <source>
        <strain evidence="3">ATCC MYA-139 / BCRC 22969 / CBS 8797 / CCRC 22969 / KCTC 17520 / NBRC 10181 / NCYC 3082</strain>
    </source>
</reference>
<dbReference type="STRING" id="1071383.J7RUK0"/>
<name>J7RUK0_HUIN7</name>
<keyword evidence="3" id="KW-1185">Reference proteome</keyword>
<dbReference type="OMA" id="YLDWKME"/>
<dbReference type="InterPro" id="IPR004203">
    <property type="entry name" value="Cyt_c_oxidase_su4_fam"/>
</dbReference>
<evidence type="ECO:0000256" key="1">
    <source>
        <dbReference type="SAM" id="Phobius"/>
    </source>
</evidence>
<keyword evidence="1" id="KW-0812">Transmembrane</keyword>
<reference evidence="3" key="2">
    <citation type="submission" date="2012-08" db="EMBL/GenBank/DDBJ databases">
        <title>Genome sequence of Kazachstania naganishii.</title>
        <authorList>
            <person name="Gordon J.L."/>
            <person name="Armisen D."/>
            <person name="Proux-Wera E."/>
            <person name="OhEigeartaigh S.S."/>
            <person name="Byrne K.P."/>
            <person name="Wolfe K.H."/>
        </authorList>
    </citation>
    <scope>NUCLEOTIDE SEQUENCE [LARGE SCALE GENOMIC DNA]</scope>
    <source>
        <strain evidence="3">ATCC MYA-139 / BCRC 22969 / CBS 8797 / CCRC 22969 / KCTC 17520 / NBRC 10181 / NCYC 3082</strain>
    </source>
</reference>
<dbReference type="RefSeq" id="XP_022462738.1">
    <property type="nucleotide sequence ID" value="XM_022611317.1"/>
</dbReference>
<dbReference type="eggNOG" id="KOG4075">
    <property type="taxonomic scope" value="Eukaryota"/>
</dbReference>
<dbReference type="KEGG" id="kng:KNAG_0B00430"/>
<dbReference type="GO" id="GO:0006123">
    <property type="term" value="P:mitochondrial electron transport, cytochrome c to oxygen"/>
    <property type="evidence" value="ECO:0007669"/>
    <property type="project" value="InterPro"/>
</dbReference>
<dbReference type="GeneID" id="34524142"/>
<proteinExistence type="predicted"/>
<dbReference type="Pfam" id="PF02936">
    <property type="entry name" value="COX4"/>
    <property type="match status" value="1"/>
</dbReference>
<evidence type="ECO:0000313" key="3">
    <source>
        <dbReference type="Proteomes" id="UP000006310"/>
    </source>
</evidence>
<dbReference type="OrthoDB" id="186013at2759"/>
<dbReference type="GO" id="GO:0005739">
    <property type="term" value="C:mitochondrion"/>
    <property type="evidence" value="ECO:0007669"/>
    <property type="project" value="GOC"/>
</dbReference>
<dbReference type="AlphaFoldDB" id="J7RUK0"/>
<keyword evidence="1" id="KW-1133">Transmembrane helix</keyword>
<sequence length="146" mass="17060">MQQPLTRMLGFRRPFSYKSTCLQREVHQTRCDNTTSTTEYTPPDAINRAPEEWDRLLPAVQEEIKEYIDWTMTGDWRDMPARDTRYAYYLSYGSWGPRSPHGTARTASGAYIASRMLFNATLFAAVCVSLINWRRDRRHLVEESTV</sequence>
<dbReference type="HOGENOM" id="CLU_148802_0_0_1"/>
<organism evidence="2 3">
    <name type="scientific">Huiozyma naganishii (strain ATCC MYA-139 / BCRC 22969 / CBS 8797 / KCTC 17520 / NBRC 10181 / NCYC 3082 / Yp74L-3)</name>
    <name type="common">Yeast</name>
    <name type="synonym">Kazachstania naganishii</name>
    <dbReference type="NCBI Taxonomy" id="1071383"/>
    <lineage>
        <taxon>Eukaryota</taxon>
        <taxon>Fungi</taxon>
        <taxon>Dikarya</taxon>
        <taxon>Ascomycota</taxon>
        <taxon>Saccharomycotina</taxon>
        <taxon>Saccharomycetes</taxon>
        <taxon>Saccharomycetales</taxon>
        <taxon>Saccharomycetaceae</taxon>
        <taxon>Huiozyma</taxon>
    </lineage>
</organism>
<feature type="transmembrane region" description="Helical" evidence="1">
    <location>
        <begin position="116"/>
        <end position="133"/>
    </location>
</feature>